<evidence type="ECO:0000313" key="12">
    <source>
        <dbReference type="Proteomes" id="UP000732377"/>
    </source>
</evidence>
<evidence type="ECO:0000256" key="6">
    <source>
        <dbReference type="ARBA" id="ARBA00047615"/>
    </source>
</evidence>
<gene>
    <name evidence="8" type="primary">cmk</name>
    <name evidence="11" type="ORF">CWE10_00150</name>
</gene>
<comment type="similarity">
    <text evidence="1 8">Belongs to the cytidylate kinase family. Type 1 subfamily.</text>
</comment>
<keyword evidence="3 8" id="KW-0547">Nucleotide-binding</keyword>
<proteinExistence type="inferred from homology"/>
<evidence type="ECO:0000256" key="2">
    <source>
        <dbReference type="ARBA" id="ARBA00022679"/>
    </source>
</evidence>
<dbReference type="CDD" id="cd02020">
    <property type="entry name" value="CMPK"/>
    <property type="match status" value="1"/>
</dbReference>
<reference evidence="11" key="1">
    <citation type="submission" date="2017-11" db="EMBL/GenBank/DDBJ databases">
        <title>Three new genomes from thermophilic consortium.</title>
        <authorList>
            <person name="Quaggio R."/>
            <person name="Amgarten D."/>
            <person name="Setubal J.C."/>
        </authorList>
    </citation>
    <scope>NUCLEOTIDE SEQUENCE</scope>
    <source>
        <strain evidence="11">ZCTH01-B2</strain>
    </source>
</reference>
<comment type="catalytic activity">
    <reaction evidence="6 8">
        <text>dCMP + ATP = dCDP + ADP</text>
        <dbReference type="Rhea" id="RHEA:25094"/>
        <dbReference type="ChEBI" id="CHEBI:30616"/>
        <dbReference type="ChEBI" id="CHEBI:57566"/>
        <dbReference type="ChEBI" id="CHEBI:58593"/>
        <dbReference type="ChEBI" id="CHEBI:456216"/>
        <dbReference type="EC" id="2.7.4.25"/>
    </reaction>
</comment>
<evidence type="ECO:0000256" key="9">
    <source>
        <dbReference type="SAM" id="Coils"/>
    </source>
</evidence>
<dbReference type="Gene3D" id="3.40.50.300">
    <property type="entry name" value="P-loop containing nucleotide triphosphate hydrolases"/>
    <property type="match status" value="1"/>
</dbReference>
<keyword evidence="8" id="KW-0963">Cytoplasm</keyword>
<comment type="catalytic activity">
    <reaction evidence="7 8">
        <text>CMP + ATP = CDP + ADP</text>
        <dbReference type="Rhea" id="RHEA:11600"/>
        <dbReference type="ChEBI" id="CHEBI:30616"/>
        <dbReference type="ChEBI" id="CHEBI:58069"/>
        <dbReference type="ChEBI" id="CHEBI:60377"/>
        <dbReference type="ChEBI" id="CHEBI:456216"/>
        <dbReference type="EC" id="2.7.4.25"/>
    </reaction>
</comment>
<keyword evidence="5 8" id="KW-0067">ATP-binding</keyword>
<keyword evidence="4 8" id="KW-0418">Kinase</keyword>
<evidence type="ECO:0000313" key="11">
    <source>
        <dbReference type="EMBL" id="MBY6274619.1"/>
    </source>
</evidence>
<evidence type="ECO:0000256" key="5">
    <source>
        <dbReference type="ARBA" id="ARBA00022840"/>
    </source>
</evidence>
<dbReference type="HAMAP" id="MF_00238">
    <property type="entry name" value="Cytidyl_kinase_type1"/>
    <property type="match status" value="1"/>
</dbReference>
<evidence type="ECO:0000256" key="1">
    <source>
        <dbReference type="ARBA" id="ARBA00009427"/>
    </source>
</evidence>
<feature type="domain" description="Cytidylate kinase" evidence="10">
    <location>
        <begin position="10"/>
        <end position="223"/>
    </location>
</feature>
<feature type="binding site" evidence="8">
    <location>
        <begin position="14"/>
        <end position="22"/>
    </location>
    <ligand>
        <name>ATP</name>
        <dbReference type="ChEBI" id="CHEBI:30616"/>
    </ligand>
</feature>
<dbReference type="EMBL" id="PIUK01000001">
    <property type="protein sequence ID" value="MBY6274619.1"/>
    <property type="molecule type" value="Genomic_DNA"/>
</dbReference>
<keyword evidence="9" id="KW-0175">Coiled coil</keyword>
<dbReference type="InterPro" id="IPR027417">
    <property type="entry name" value="P-loop_NTPase"/>
</dbReference>
<keyword evidence="2 8" id="KW-0808">Transferase</keyword>
<dbReference type="GO" id="GO:0005524">
    <property type="term" value="F:ATP binding"/>
    <property type="evidence" value="ECO:0007669"/>
    <property type="project" value="UniProtKB-UniRule"/>
</dbReference>
<evidence type="ECO:0000259" key="10">
    <source>
        <dbReference type="Pfam" id="PF02224"/>
    </source>
</evidence>
<evidence type="ECO:0000256" key="4">
    <source>
        <dbReference type="ARBA" id="ARBA00022777"/>
    </source>
</evidence>
<organism evidence="11 12">
    <name type="scientific">Symbiobacterium thermophilum</name>
    <dbReference type="NCBI Taxonomy" id="2734"/>
    <lineage>
        <taxon>Bacteria</taxon>
        <taxon>Bacillati</taxon>
        <taxon>Bacillota</taxon>
        <taxon>Clostridia</taxon>
        <taxon>Eubacteriales</taxon>
        <taxon>Symbiobacteriaceae</taxon>
        <taxon>Symbiobacterium</taxon>
    </lineage>
</organism>
<name>A0A953I634_SYMTR</name>
<protein>
    <recommendedName>
        <fullName evidence="8">Cytidylate kinase</fullName>
        <shortName evidence="8">CK</shortName>
        <ecNumber evidence="8">2.7.4.25</ecNumber>
    </recommendedName>
    <alternativeName>
        <fullName evidence="8">Cytidine monophosphate kinase</fullName>
        <shortName evidence="8">CMP kinase</shortName>
    </alternativeName>
</protein>
<comment type="subcellular location">
    <subcellularLocation>
        <location evidence="8">Cytoplasm</location>
    </subcellularLocation>
</comment>
<dbReference type="EC" id="2.7.4.25" evidence="8"/>
<comment type="caution">
    <text evidence="11">The sequence shown here is derived from an EMBL/GenBank/DDBJ whole genome shotgun (WGS) entry which is preliminary data.</text>
</comment>
<dbReference type="InterPro" id="IPR003136">
    <property type="entry name" value="Cytidylate_kin"/>
</dbReference>
<dbReference type="GO" id="GO:0005737">
    <property type="term" value="C:cytoplasm"/>
    <property type="evidence" value="ECO:0007669"/>
    <property type="project" value="UniProtKB-SubCell"/>
</dbReference>
<sequence>MTDGTRELVIAMDGPAGAGKSTVARIVANRLGYLYIDTGAMYRALALKALRLGIPETDAAALADLADATEVELQRAPDGGNRVLLDGEDVTAEIRSPAVSAVVSQVSAVPRLRQRLIEVQRSMARAGGVVMDGRDIGSYVLPDADRKFYITASLQERARRRVAQLRAEGHEADLAAVEAEIARRDEQDMNKGVHSLVQLPESIVIDTTGKRVDEVVEEILRHCRRT</sequence>
<dbReference type="NCBIfam" id="TIGR00017">
    <property type="entry name" value="cmk"/>
    <property type="match status" value="1"/>
</dbReference>
<evidence type="ECO:0000256" key="3">
    <source>
        <dbReference type="ARBA" id="ARBA00022741"/>
    </source>
</evidence>
<evidence type="ECO:0000256" key="7">
    <source>
        <dbReference type="ARBA" id="ARBA00048478"/>
    </source>
</evidence>
<dbReference type="SUPFAM" id="SSF52540">
    <property type="entry name" value="P-loop containing nucleoside triphosphate hydrolases"/>
    <property type="match status" value="1"/>
</dbReference>
<dbReference type="GO" id="GO:0006220">
    <property type="term" value="P:pyrimidine nucleotide metabolic process"/>
    <property type="evidence" value="ECO:0007669"/>
    <property type="project" value="UniProtKB-UniRule"/>
</dbReference>
<accession>A0A953I634</accession>
<dbReference type="RefSeq" id="WP_273377428.1">
    <property type="nucleotide sequence ID" value="NZ_JACSIR010000011.1"/>
</dbReference>
<dbReference type="Pfam" id="PF02224">
    <property type="entry name" value="Cytidylate_kin"/>
    <property type="match status" value="1"/>
</dbReference>
<feature type="coiled-coil region" evidence="9">
    <location>
        <begin position="160"/>
        <end position="187"/>
    </location>
</feature>
<dbReference type="AlphaFoldDB" id="A0A953I634"/>
<dbReference type="GO" id="GO:0036431">
    <property type="term" value="F:dCMP kinase activity"/>
    <property type="evidence" value="ECO:0007669"/>
    <property type="project" value="InterPro"/>
</dbReference>
<dbReference type="InterPro" id="IPR011994">
    <property type="entry name" value="Cytidylate_kinase_dom"/>
</dbReference>
<evidence type="ECO:0000256" key="8">
    <source>
        <dbReference type="HAMAP-Rule" id="MF_00238"/>
    </source>
</evidence>
<dbReference type="Proteomes" id="UP000732377">
    <property type="component" value="Unassembled WGS sequence"/>
</dbReference>